<evidence type="ECO:0000313" key="1">
    <source>
        <dbReference type="Proteomes" id="UP000829999"/>
    </source>
</evidence>
<dbReference type="Proteomes" id="UP000829999">
    <property type="component" value="Chromosome 2"/>
</dbReference>
<dbReference type="PANTHER" id="PTHR10773:SF19">
    <property type="match status" value="1"/>
</dbReference>
<dbReference type="PANTHER" id="PTHR10773">
    <property type="entry name" value="DNA-DIRECTED RNA POLYMERASES I, II, AND III SUBUNIT RPABC2"/>
    <property type="match status" value="1"/>
</dbReference>
<evidence type="ECO:0000313" key="2">
    <source>
        <dbReference type="RefSeq" id="XP_050556767.1"/>
    </source>
</evidence>
<protein>
    <submittedName>
        <fullName evidence="2">Uncharacterized protein LOC126911841</fullName>
    </submittedName>
</protein>
<dbReference type="OrthoDB" id="6136790at2759"/>
<keyword evidence="1" id="KW-1185">Reference proteome</keyword>
<proteinExistence type="predicted"/>
<sequence length="483" mass="56327">MSHRSKRLLAIVLQEDKNSQQKKRNTIPGDKEKCALYDVEPDRVSSPVPADFENELIQLQDLMGDDVSDQHLSPPSFGEHFTTTAEVEATGNIPKTPENNEMTETINYAPTTSEKANFPEKTDIAEMVPATIPIDVTPVPSPVRPHNQNCESRFCPICVEDCMMSIDDVYHNLPTPSTMTDASTVLTPSTHKVSRKKTYKIDIGKKRQKHKENWTIIQRKKLKNEGKAYENYKGKQIAEKSLGETCGKTCRYKCTENIDANQREKIFTKFWKLGDRKKHWEFVIKYSKKVPKGRNTTEETKHKRENTFVYYLPNSEKEPKRVCRKMFLSTISSGERIVTTAWKKYDGEIAVAEDKRGKYEHRPRVIDDMMVQSVKDHVNSIDRVESHYTRKDSKKLYLNNITSTAQMFRLYEEWCGWYPGKYTNKANKRQYRDIVNANFNLAFHLPKKDRCDICHVFDNNEFPNEEEKQRFIEHKEHKKKIVL</sequence>
<gene>
    <name evidence="2" type="primary">LOC126911841</name>
</gene>
<organism evidence="1 2">
    <name type="scientific">Spodoptera frugiperda</name>
    <name type="common">Fall armyworm</name>
    <dbReference type="NCBI Taxonomy" id="7108"/>
    <lineage>
        <taxon>Eukaryota</taxon>
        <taxon>Metazoa</taxon>
        <taxon>Ecdysozoa</taxon>
        <taxon>Arthropoda</taxon>
        <taxon>Hexapoda</taxon>
        <taxon>Insecta</taxon>
        <taxon>Pterygota</taxon>
        <taxon>Neoptera</taxon>
        <taxon>Endopterygota</taxon>
        <taxon>Lepidoptera</taxon>
        <taxon>Glossata</taxon>
        <taxon>Ditrysia</taxon>
        <taxon>Noctuoidea</taxon>
        <taxon>Noctuidae</taxon>
        <taxon>Amphipyrinae</taxon>
        <taxon>Spodoptera</taxon>
    </lineage>
</organism>
<accession>A0A9R0E079</accession>
<name>A0A9R0E079_SPOFR</name>
<dbReference type="AlphaFoldDB" id="A0A9R0E079"/>
<reference evidence="2" key="1">
    <citation type="submission" date="2025-08" db="UniProtKB">
        <authorList>
            <consortium name="RefSeq"/>
        </authorList>
    </citation>
    <scope>IDENTIFICATION</scope>
    <source>
        <tissue evidence="2">Whole larval tissue</tissue>
    </source>
</reference>
<dbReference type="RefSeq" id="XP_050556767.1">
    <property type="nucleotide sequence ID" value="XM_050700810.1"/>
</dbReference>
<dbReference type="GeneID" id="126911841"/>